<evidence type="ECO:0000313" key="3">
    <source>
        <dbReference type="WBParaSite" id="ACAC_0000928601-mRNA-1"/>
    </source>
</evidence>
<reference evidence="3" key="2">
    <citation type="submission" date="2017-02" db="UniProtKB">
        <authorList>
            <consortium name="WormBaseParasite"/>
        </authorList>
    </citation>
    <scope>IDENTIFICATION</scope>
</reference>
<dbReference type="GO" id="GO:0006915">
    <property type="term" value="P:apoptotic process"/>
    <property type="evidence" value="ECO:0007669"/>
    <property type="project" value="UniProtKB-KW"/>
</dbReference>
<dbReference type="PANTHER" id="PTHR12758">
    <property type="entry name" value="APOPTOSIS INHIBITOR 5-RELATED"/>
    <property type="match status" value="1"/>
</dbReference>
<dbReference type="Proteomes" id="UP000035642">
    <property type="component" value="Unassembled WGS sequence"/>
</dbReference>
<dbReference type="GO" id="GO:0043066">
    <property type="term" value="P:negative regulation of apoptotic process"/>
    <property type="evidence" value="ECO:0007669"/>
    <property type="project" value="TreeGrafter"/>
</dbReference>
<dbReference type="PANTHER" id="PTHR12758:SF19">
    <property type="entry name" value="APOPTOSIS INHIBITOR 5"/>
    <property type="match status" value="1"/>
</dbReference>
<proteinExistence type="predicted"/>
<sequence length="468" mass="53587">MTFNASLLYEICQRVEDSDFKDSSDFQLCIDAIKSNDTLAKKLAIQFTFFDLFPDKRAAALNALMSQLTVPDVEVRKLVIMGLPSTCRHSSDYVDQIGDVLAQLLNVQDRHELLLVKKSLSAVLFRHPKAALLAMYGAVVNAESVDEKVTILKFMDEKVDRLLNGELSPLMRQKIAAVYKMMLISATPSEVEVILHSIEESLQIAKEDKLSTYIASMDHLVNKGIELDAECGDDQEAFIINITNVVKLVLILNSAMRSYTMPKPMANYLFSKLEKLSLIHYSDRRDILKVLATVTYLDNYEEPDDYSFVIKLFDYLRGILPDPSDGNTEIDDRYIEQICNKEWDIQFGELELVSVVLYNILQRKRSIAKELFSVCDIWKPRFQYLVNVIRVFTRRLKTRLDEKAERGADPDITDLEKLNVANNVGLIANCFLVNICDLHAIILPSWIRQKRNALSTKVNFNRKQRRVK</sequence>
<name>A0A0K0DEJ2_ANGCA</name>
<protein>
    <submittedName>
        <fullName evidence="3">Apoptosis inhibitory protein 5</fullName>
    </submittedName>
</protein>
<dbReference type="GO" id="GO:0005634">
    <property type="term" value="C:nucleus"/>
    <property type="evidence" value="ECO:0007669"/>
    <property type="project" value="TreeGrafter"/>
</dbReference>
<organism evidence="2 3">
    <name type="scientific">Angiostrongylus cantonensis</name>
    <name type="common">Rat lungworm</name>
    <dbReference type="NCBI Taxonomy" id="6313"/>
    <lineage>
        <taxon>Eukaryota</taxon>
        <taxon>Metazoa</taxon>
        <taxon>Ecdysozoa</taxon>
        <taxon>Nematoda</taxon>
        <taxon>Chromadorea</taxon>
        <taxon>Rhabditida</taxon>
        <taxon>Rhabditina</taxon>
        <taxon>Rhabditomorpha</taxon>
        <taxon>Strongyloidea</taxon>
        <taxon>Metastrongylidae</taxon>
        <taxon>Angiostrongylus</taxon>
    </lineage>
</organism>
<keyword evidence="1" id="KW-0053">Apoptosis</keyword>
<dbReference type="AlphaFoldDB" id="A0A0K0DEJ2"/>
<evidence type="ECO:0000313" key="2">
    <source>
        <dbReference type="Proteomes" id="UP000035642"/>
    </source>
</evidence>
<evidence type="ECO:0000256" key="1">
    <source>
        <dbReference type="ARBA" id="ARBA00022703"/>
    </source>
</evidence>
<keyword evidence="2" id="KW-1185">Reference proteome</keyword>
<dbReference type="WBParaSite" id="ACAC_0000928601-mRNA-1">
    <property type="protein sequence ID" value="ACAC_0000928601-mRNA-1"/>
    <property type="gene ID" value="ACAC_0000928601"/>
</dbReference>
<dbReference type="GO" id="GO:0003723">
    <property type="term" value="F:RNA binding"/>
    <property type="evidence" value="ECO:0007669"/>
    <property type="project" value="TreeGrafter"/>
</dbReference>
<dbReference type="InterPro" id="IPR008383">
    <property type="entry name" value="API5"/>
</dbReference>
<dbReference type="STRING" id="6313.A0A0K0DEJ2"/>
<accession>A0A0K0DEJ2</accession>
<reference evidence="2" key="1">
    <citation type="submission" date="2012-09" db="EMBL/GenBank/DDBJ databases">
        <authorList>
            <person name="Martin A.A."/>
        </authorList>
    </citation>
    <scope>NUCLEOTIDE SEQUENCE</scope>
</reference>
<dbReference type="Pfam" id="PF05918">
    <property type="entry name" value="API5"/>
    <property type="match status" value="1"/>
</dbReference>